<name>A0A649WKJ2_9CAUD</name>
<dbReference type="InterPro" id="IPR022611">
    <property type="entry name" value="Phage_T7_5.5"/>
</dbReference>
<protein>
    <submittedName>
        <fullName evidence="1">HNS binding protein</fullName>
    </submittedName>
</protein>
<dbReference type="Proteomes" id="UP000427733">
    <property type="component" value="Segment"/>
</dbReference>
<reference evidence="1 2" key="1">
    <citation type="submission" date="2019-06" db="EMBL/GenBank/DDBJ databases">
        <authorList>
            <person name="Kang H."/>
            <person name="Kim J."/>
            <person name="Kim K."/>
        </authorList>
    </citation>
    <scope>NUCLEOTIDE SEQUENCE [LARGE SCALE GENOMIC DNA]</scope>
</reference>
<gene>
    <name evidence="1" type="ORF">C2_028</name>
</gene>
<proteinExistence type="predicted"/>
<evidence type="ECO:0000313" key="1">
    <source>
        <dbReference type="EMBL" id="QGK90532.1"/>
    </source>
</evidence>
<sequence>MAMTKKFKVSFDVTAVMPSDIEAALFEDVKRLAKMVRDGDESVSHKQREMLVQFLTNGMEGLMAFVVKQALREGIKEMKEEYADGDCFKFSPATVREVF</sequence>
<organism evidence="1 2">
    <name type="scientific">Salmonella phage C2</name>
    <dbReference type="NCBI Taxonomy" id="2589655"/>
    <lineage>
        <taxon>Viruses</taxon>
        <taxon>Duplodnaviria</taxon>
        <taxon>Heunggongvirae</taxon>
        <taxon>Uroviricota</taxon>
        <taxon>Caudoviricetes</taxon>
        <taxon>Autographivirales</taxon>
        <taxon>Autotranscriptaviridae</taxon>
        <taxon>Studiervirinae</taxon>
        <taxon>Teseptimavirus</taxon>
        <taxon>Teseptimavirus C2</taxon>
    </lineage>
</organism>
<evidence type="ECO:0000313" key="2">
    <source>
        <dbReference type="Proteomes" id="UP000427733"/>
    </source>
</evidence>
<keyword evidence="2" id="KW-1185">Reference proteome</keyword>
<accession>A0A649WKJ2</accession>
<dbReference type="Pfam" id="PF11247">
    <property type="entry name" value="Phage_T7_55"/>
    <property type="match status" value="1"/>
</dbReference>
<dbReference type="EMBL" id="MN026740">
    <property type="protein sequence ID" value="QGK90532.1"/>
    <property type="molecule type" value="Genomic_DNA"/>
</dbReference>